<sequence>MLYSMYVKWRIAAIAVILVFLSLPNGMDLLHRGMFSLGAGVVPLWILPSGGVEPDDEGLSWSKFFLGWPTLVMYAVLATFVWWMDGVWWSLLLAAIPLIGLAIFAVLLMGSVEMMEGTHNTCM</sequence>
<reference evidence="2 3" key="1">
    <citation type="journal article" date="2016" name="Nat. Commun.">
        <title>Thousands of microbial genomes shed light on interconnected biogeochemical processes in an aquifer system.</title>
        <authorList>
            <person name="Anantharaman K."/>
            <person name="Brown C.T."/>
            <person name="Hug L.A."/>
            <person name="Sharon I."/>
            <person name="Castelle C.J."/>
            <person name="Probst A.J."/>
            <person name="Thomas B.C."/>
            <person name="Singh A."/>
            <person name="Wilkins M.J."/>
            <person name="Karaoz U."/>
            <person name="Brodie E.L."/>
            <person name="Williams K.H."/>
            <person name="Hubbard S.S."/>
            <person name="Banfield J.F."/>
        </authorList>
    </citation>
    <scope>NUCLEOTIDE SEQUENCE [LARGE SCALE GENOMIC DNA]</scope>
</reference>
<accession>A0A1F6FF61</accession>
<dbReference type="EMBL" id="MFMM01000001">
    <property type="protein sequence ID" value="OGG84499.1"/>
    <property type="molecule type" value="Genomic_DNA"/>
</dbReference>
<dbReference type="Proteomes" id="UP000177325">
    <property type="component" value="Unassembled WGS sequence"/>
</dbReference>
<organism evidence="2 3">
    <name type="scientific">Candidatus Kaiserbacteria bacterium RIFCSPLOWO2_12_FULL_45_26</name>
    <dbReference type="NCBI Taxonomy" id="1798525"/>
    <lineage>
        <taxon>Bacteria</taxon>
        <taxon>Candidatus Kaiseribacteriota</taxon>
    </lineage>
</organism>
<proteinExistence type="predicted"/>
<keyword evidence="1" id="KW-0472">Membrane</keyword>
<evidence type="ECO:0000256" key="1">
    <source>
        <dbReference type="SAM" id="Phobius"/>
    </source>
</evidence>
<keyword evidence="1" id="KW-0812">Transmembrane</keyword>
<feature type="transmembrane region" description="Helical" evidence="1">
    <location>
        <begin position="7"/>
        <end position="27"/>
    </location>
</feature>
<feature type="transmembrane region" description="Helical" evidence="1">
    <location>
        <begin position="89"/>
        <end position="109"/>
    </location>
</feature>
<evidence type="ECO:0000313" key="2">
    <source>
        <dbReference type="EMBL" id="OGG84499.1"/>
    </source>
</evidence>
<protein>
    <submittedName>
        <fullName evidence="2">Uncharacterized protein</fullName>
    </submittedName>
</protein>
<feature type="transmembrane region" description="Helical" evidence="1">
    <location>
        <begin position="64"/>
        <end position="83"/>
    </location>
</feature>
<keyword evidence="1" id="KW-1133">Transmembrane helix</keyword>
<dbReference type="AlphaFoldDB" id="A0A1F6FF61"/>
<feature type="transmembrane region" description="Helical" evidence="1">
    <location>
        <begin position="33"/>
        <end position="52"/>
    </location>
</feature>
<name>A0A1F6FF61_9BACT</name>
<gene>
    <name evidence="2" type="ORF">A3G90_00175</name>
</gene>
<comment type="caution">
    <text evidence="2">The sequence shown here is derived from an EMBL/GenBank/DDBJ whole genome shotgun (WGS) entry which is preliminary data.</text>
</comment>
<evidence type="ECO:0000313" key="3">
    <source>
        <dbReference type="Proteomes" id="UP000177325"/>
    </source>
</evidence>